<dbReference type="Proteomes" id="UP001221898">
    <property type="component" value="Unassembled WGS sequence"/>
</dbReference>
<gene>
    <name evidence="1" type="ORF">AAFF_G00110450</name>
</gene>
<dbReference type="PANTHER" id="PTHR47510:SF3">
    <property type="entry name" value="ENDO_EXONUCLEASE_PHOSPHATASE DOMAIN-CONTAINING PROTEIN"/>
    <property type="match status" value="1"/>
</dbReference>
<accession>A0AAD7RW85</accession>
<comment type="caution">
    <text evidence="1">The sequence shown here is derived from an EMBL/GenBank/DDBJ whole genome shotgun (WGS) entry which is preliminary data.</text>
</comment>
<proteinExistence type="predicted"/>
<dbReference type="PANTHER" id="PTHR47510">
    <property type="entry name" value="REVERSE TRANSCRIPTASE DOMAIN-CONTAINING PROTEIN"/>
    <property type="match status" value="1"/>
</dbReference>
<protein>
    <submittedName>
        <fullName evidence="1">Uncharacterized protein</fullName>
    </submittedName>
</protein>
<dbReference type="AlphaFoldDB" id="A0AAD7RW85"/>
<sequence length="133" mass="15256">MNSEVHLLLRARDTAFKSGDTLAYSTARSNLKKVIRIAKRNYTQQIQDPFLHNNDPRRLWQGIQAITDYKSLNNSPAVSDATLPDEMNNFYARFDRDNMETAIKALLPPDDQVLTLSTFKTIFEFQQMASSLN</sequence>
<reference evidence="1" key="1">
    <citation type="journal article" date="2023" name="Science">
        <title>Genome structures resolve the early diversification of teleost fishes.</title>
        <authorList>
            <person name="Parey E."/>
            <person name="Louis A."/>
            <person name="Montfort J."/>
            <person name="Bouchez O."/>
            <person name="Roques C."/>
            <person name="Iampietro C."/>
            <person name="Lluch J."/>
            <person name="Castinel A."/>
            <person name="Donnadieu C."/>
            <person name="Desvignes T."/>
            <person name="Floi Bucao C."/>
            <person name="Jouanno E."/>
            <person name="Wen M."/>
            <person name="Mejri S."/>
            <person name="Dirks R."/>
            <person name="Jansen H."/>
            <person name="Henkel C."/>
            <person name="Chen W.J."/>
            <person name="Zahm M."/>
            <person name="Cabau C."/>
            <person name="Klopp C."/>
            <person name="Thompson A.W."/>
            <person name="Robinson-Rechavi M."/>
            <person name="Braasch I."/>
            <person name="Lecointre G."/>
            <person name="Bobe J."/>
            <person name="Postlethwait J.H."/>
            <person name="Berthelot C."/>
            <person name="Roest Crollius H."/>
            <person name="Guiguen Y."/>
        </authorList>
    </citation>
    <scope>NUCLEOTIDE SEQUENCE</scope>
    <source>
        <strain evidence="1">NC1722</strain>
    </source>
</reference>
<keyword evidence="2" id="KW-1185">Reference proteome</keyword>
<evidence type="ECO:0000313" key="2">
    <source>
        <dbReference type="Proteomes" id="UP001221898"/>
    </source>
</evidence>
<dbReference type="EMBL" id="JAINUG010000173">
    <property type="protein sequence ID" value="KAJ8390171.1"/>
    <property type="molecule type" value="Genomic_DNA"/>
</dbReference>
<name>A0AAD7RW85_9TELE</name>
<organism evidence="1 2">
    <name type="scientific">Aldrovandia affinis</name>
    <dbReference type="NCBI Taxonomy" id="143900"/>
    <lineage>
        <taxon>Eukaryota</taxon>
        <taxon>Metazoa</taxon>
        <taxon>Chordata</taxon>
        <taxon>Craniata</taxon>
        <taxon>Vertebrata</taxon>
        <taxon>Euteleostomi</taxon>
        <taxon>Actinopterygii</taxon>
        <taxon>Neopterygii</taxon>
        <taxon>Teleostei</taxon>
        <taxon>Notacanthiformes</taxon>
        <taxon>Halosauridae</taxon>
        <taxon>Aldrovandia</taxon>
    </lineage>
</organism>
<evidence type="ECO:0000313" key="1">
    <source>
        <dbReference type="EMBL" id="KAJ8390171.1"/>
    </source>
</evidence>